<evidence type="ECO:0000256" key="1">
    <source>
        <dbReference type="ARBA" id="ARBA00022737"/>
    </source>
</evidence>
<evidence type="ECO:0000313" key="8">
    <source>
        <dbReference type="EMBL" id="ETV94283.1"/>
    </source>
</evidence>
<dbReference type="SUPFAM" id="SSF48403">
    <property type="entry name" value="Ankyrin repeat"/>
    <property type="match status" value="1"/>
</dbReference>
<dbReference type="eggNOG" id="KOG0504">
    <property type="taxonomic scope" value="Eukaryota"/>
</dbReference>
<evidence type="ECO:0000256" key="2">
    <source>
        <dbReference type="ARBA" id="ARBA00022741"/>
    </source>
</evidence>
<feature type="region of interest" description="Disordered" evidence="6">
    <location>
        <begin position="1"/>
        <end position="33"/>
    </location>
</feature>
<keyword evidence="1" id="KW-0677">Repeat</keyword>
<evidence type="ECO:0000256" key="5">
    <source>
        <dbReference type="PROSITE-ProRule" id="PRU00023"/>
    </source>
</evidence>
<dbReference type="OrthoDB" id="63989at2759"/>
<dbReference type="PROSITE" id="PS50297">
    <property type="entry name" value="ANK_REP_REGION"/>
    <property type="match status" value="1"/>
</dbReference>
<feature type="compositionally biased region" description="Basic residues" evidence="6">
    <location>
        <begin position="1"/>
        <end position="10"/>
    </location>
</feature>
<dbReference type="Pfam" id="PF12796">
    <property type="entry name" value="Ank_2"/>
    <property type="match status" value="2"/>
</dbReference>
<dbReference type="STRING" id="157072.A0A024TJR1"/>
<feature type="compositionally biased region" description="Basic and acidic residues" evidence="6">
    <location>
        <begin position="150"/>
        <end position="161"/>
    </location>
</feature>
<keyword evidence="3" id="KW-0067">ATP-binding</keyword>
<evidence type="ECO:0000256" key="3">
    <source>
        <dbReference type="ARBA" id="ARBA00022840"/>
    </source>
</evidence>
<dbReference type="PROSITE" id="PS50088">
    <property type="entry name" value="ANK_REPEAT"/>
    <property type="match status" value="2"/>
</dbReference>
<dbReference type="EMBL" id="KI913986">
    <property type="protein sequence ID" value="ETV94283.1"/>
    <property type="molecule type" value="Genomic_DNA"/>
</dbReference>
<accession>A0A024TJR1</accession>
<dbReference type="InterPro" id="IPR011009">
    <property type="entry name" value="Kinase-like_dom_sf"/>
</dbReference>
<keyword evidence="2" id="KW-0547">Nucleotide-binding</keyword>
<organism evidence="8">
    <name type="scientific">Aphanomyces invadans</name>
    <dbReference type="NCBI Taxonomy" id="157072"/>
    <lineage>
        <taxon>Eukaryota</taxon>
        <taxon>Sar</taxon>
        <taxon>Stramenopiles</taxon>
        <taxon>Oomycota</taxon>
        <taxon>Saprolegniomycetes</taxon>
        <taxon>Saprolegniales</taxon>
        <taxon>Verrucalvaceae</taxon>
        <taxon>Aphanomyces</taxon>
    </lineage>
</organism>
<dbReference type="PANTHER" id="PTHR24198:SF165">
    <property type="entry name" value="ANKYRIN REPEAT-CONTAINING PROTEIN-RELATED"/>
    <property type="match status" value="1"/>
</dbReference>
<dbReference type="GO" id="GO:0006397">
    <property type="term" value="P:mRNA processing"/>
    <property type="evidence" value="ECO:0007669"/>
    <property type="project" value="InterPro"/>
</dbReference>
<name>A0A024TJR1_9STRA</name>
<dbReference type="GO" id="GO:0004540">
    <property type="term" value="F:RNA nuclease activity"/>
    <property type="evidence" value="ECO:0007669"/>
    <property type="project" value="InterPro"/>
</dbReference>
<dbReference type="SUPFAM" id="SSF56112">
    <property type="entry name" value="Protein kinase-like (PK-like)"/>
    <property type="match status" value="1"/>
</dbReference>
<proteinExistence type="predicted"/>
<evidence type="ECO:0000256" key="4">
    <source>
        <dbReference type="ARBA" id="ARBA00023043"/>
    </source>
</evidence>
<reference evidence="8" key="1">
    <citation type="submission" date="2013-12" db="EMBL/GenBank/DDBJ databases">
        <title>The Genome Sequence of Aphanomyces invadans NJM9701.</title>
        <authorList>
            <consortium name="The Broad Institute Genomics Platform"/>
            <person name="Russ C."/>
            <person name="Tyler B."/>
            <person name="van West P."/>
            <person name="Dieguez-Uribeondo J."/>
            <person name="Young S.K."/>
            <person name="Zeng Q."/>
            <person name="Gargeya S."/>
            <person name="Fitzgerald M."/>
            <person name="Abouelleil A."/>
            <person name="Alvarado L."/>
            <person name="Chapman S.B."/>
            <person name="Gainer-Dewar J."/>
            <person name="Goldberg J."/>
            <person name="Griggs A."/>
            <person name="Gujja S."/>
            <person name="Hansen M."/>
            <person name="Howarth C."/>
            <person name="Imamovic A."/>
            <person name="Ireland A."/>
            <person name="Larimer J."/>
            <person name="McCowan C."/>
            <person name="Murphy C."/>
            <person name="Pearson M."/>
            <person name="Poon T.W."/>
            <person name="Priest M."/>
            <person name="Roberts A."/>
            <person name="Saif S."/>
            <person name="Shea T."/>
            <person name="Sykes S."/>
            <person name="Wortman J."/>
            <person name="Nusbaum C."/>
            <person name="Birren B."/>
        </authorList>
    </citation>
    <scope>NUCLEOTIDE SEQUENCE [LARGE SCALE GENOMIC DNA]</scope>
    <source>
        <strain evidence="8">NJM9701</strain>
    </source>
</reference>
<dbReference type="GO" id="GO:0005524">
    <property type="term" value="F:ATP binding"/>
    <property type="evidence" value="ECO:0007669"/>
    <property type="project" value="UniProtKB-KW"/>
</dbReference>
<dbReference type="PANTHER" id="PTHR24198">
    <property type="entry name" value="ANKYRIN REPEAT AND PROTEIN KINASE DOMAIN-CONTAINING PROTEIN"/>
    <property type="match status" value="1"/>
</dbReference>
<dbReference type="VEuPathDB" id="FungiDB:H310_11943"/>
<dbReference type="Gene3D" id="1.10.510.10">
    <property type="entry name" value="Transferase(Phosphotransferase) domain 1"/>
    <property type="match status" value="1"/>
</dbReference>
<sequence>MGRQGRRQTGRHVDTSASNACEGEEKFHQSEDGGLARASENTWFLQKCREGDLQVLDVASRSPPMYLPLRSGRLSDIMDEDGNNALLLAAGGGHLKLVQGLYALGFDLQVVNFHGDNALHLAAFQGHAAVVSWLENQGVGIHVAEYDSDRRDDDEGHDGVVKHHHEQTHPLDLPTSTSTWCHEALCSLFFDFVRRGDVSGLDQLVENVGRHSFRWHMTDDVRRTALHVAAESNQLGMLQLLQMKPLLSLDAVTIQRDTCLHVAVAEGHLDIVKFLTGQCSRDVIHAMNSQRWTALEMACYVGHGEITMTLLKTTSLVLSFACLALAVQGAHPSLVEKLLALPEASHYVYGTEATSGDSLLHMACAMRDGHLCSVLLDHFYSSSRDVNQPMQWVDLADRDGCNVAQLVVGLNWSEGVRVLRDHGRLSMDQVVEATTVPFFVQHAAPDLFSFTYKHLSATWQQRVFEAAIQSSRNDLVATCNRIHDDNAAAIITVASSPRPMTHSKQRTRANGVKVGRADASISTTSDPASCPAYVSQGTAAHTPPSERGERVVAHELRERSASSSTDSLQECEQVAFGDLILDVPLEDCSGDMHLRQDIVYHGMHAAWGKVLVCTRPSSQAAALERLHGQTLRQLLAHVDGHRLLHYVDASMPPHFESSATPHFLLYEHAASTWRRAFHSKPLRLSADAVAVLRNAVAAVACLHAHDRVHGNLTIDSLWLFHACNGAPSSTKLLCRRSQWIDRTRPRAQEAFAHDVLSLGLCIAYALRGRDDRSTSRRIEGGQPIALSNEAMDLLETMTHVDPHRRATIDGVRGHPFLWTGRQKLAYIETVANDMLVELQKRQHCIGACYPAPDWGAPLQARGLDVHRHRQYDTSSTIDLVRWIRNLKQHAAELSPEAWRQLQSSRDRSHDHDISIWRRQRVLEEFVQDVFPDLVLRLWKCLGPLESIDGET</sequence>
<dbReference type="Pfam" id="PF06479">
    <property type="entry name" value="Ribonuc_2-5A"/>
    <property type="match status" value="1"/>
</dbReference>
<dbReference type="AlphaFoldDB" id="A0A024TJR1"/>
<protein>
    <recommendedName>
        <fullName evidence="7">KEN domain-containing protein</fullName>
    </recommendedName>
</protein>
<keyword evidence="4 5" id="KW-0040">ANK repeat</keyword>
<dbReference type="Gene3D" id="1.20.1440.180">
    <property type="entry name" value="KEN domain"/>
    <property type="match status" value="1"/>
</dbReference>
<dbReference type="InterPro" id="IPR038357">
    <property type="entry name" value="KEN_sf"/>
</dbReference>
<gene>
    <name evidence="8" type="ORF">H310_11943</name>
</gene>
<dbReference type="InterPro" id="IPR010513">
    <property type="entry name" value="KEN_dom"/>
</dbReference>
<feature type="domain" description="KEN" evidence="7">
    <location>
        <begin position="833"/>
        <end position="941"/>
    </location>
</feature>
<evidence type="ECO:0000259" key="7">
    <source>
        <dbReference type="Pfam" id="PF06479"/>
    </source>
</evidence>
<dbReference type="SMART" id="SM00248">
    <property type="entry name" value="ANK"/>
    <property type="match status" value="6"/>
</dbReference>
<feature type="region of interest" description="Disordered" evidence="6">
    <location>
        <begin position="150"/>
        <end position="173"/>
    </location>
</feature>
<dbReference type="Gene3D" id="1.25.40.20">
    <property type="entry name" value="Ankyrin repeat-containing domain"/>
    <property type="match status" value="2"/>
</dbReference>
<dbReference type="GeneID" id="20088993"/>
<dbReference type="InterPro" id="IPR036770">
    <property type="entry name" value="Ankyrin_rpt-contain_sf"/>
</dbReference>
<feature type="repeat" description="ANK" evidence="5">
    <location>
        <begin position="81"/>
        <end position="113"/>
    </location>
</feature>
<feature type="repeat" description="ANK" evidence="5">
    <location>
        <begin position="114"/>
        <end position="146"/>
    </location>
</feature>
<dbReference type="InterPro" id="IPR002110">
    <property type="entry name" value="Ankyrin_rpt"/>
</dbReference>
<evidence type="ECO:0000256" key="6">
    <source>
        <dbReference type="SAM" id="MobiDB-lite"/>
    </source>
</evidence>
<dbReference type="RefSeq" id="XP_008877045.1">
    <property type="nucleotide sequence ID" value="XM_008878823.1"/>
</dbReference>